<dbReference type="GeneID" id="26971057"/>
<dbReference type="AlphaFoldDB" id="A0A0A2UZD9"/>
<organism evidence="1 2">
    <name type="scientific">Paracoccidioides lutzii (strain ATCC MYA-826 / Pb01)</name>
    <name type="common">Paracoccidioides brasiliensis</name>
    <dbReference type="NCBI Taxonomy" id="502779"/>
    <lineage>
        <taxon>Eukaryota</taxon>
        <taxon>Fungi</taxon>
        <taxon>Dikarya</taxon>
        <taxon>Ascomycota</taxon>
        <taxon>Pezizomycotina</taxon>
        <taxon>Eurotiomycetes</taxon>
        <taxon>Eurotiomycetidae</taxon>
        <taxon>Onygenales</taxon>
        <taxon>Ajellomycetaceae</taxon>
        <taxon>Paracoccidioides</taxon>
    </lineage>
</organism>
<dbReference type="Proteomes" id="UP000002059">
    <property type="component" value="Partially assembled WGS sequence"/>
</dbReference>
<accession>A0A0A2UZD9</accession>
<reference evidence="1 2" key="1">
    <citation type="journal article" date="2011" name="PLoS Genet.">
        <title>Comparative genomic analysis of human fungal pathogens causing paracoccidioidomycosis.</title>
        <authorList>
            <person name="Desjardins C.A."/>
            <person name="Champion M.D."/>
            <person name="Holder J.W."/>
            <person name="Muszewska A."/>
            <person name="Goldberg J."/>
            <person name="Bailao A.M."/>
            <person name="Brigido M.M."/>
            <person name="Ferreira M.E."/>
            <person name="Garcia A.M."/>
            <person name="Grynberg M."/>
            <person name="Gujja S."/>
            <person name="Heiman D.I."/>
            <person name="Henn M.R."/>
            <person name="Kodira C.D."/>
            <person name="Leon-Narvaez H."/>
            <person name="Longo L.V."/>
            <person name="Ma L.J."/>
            <person name="Malavazi I."/>
            <person name="Matsuo A.L."/>
            <person name="Morais F.V."/>
            <person name="Pereira M."/>
            <person name="Rodriguez-Brito S."/>
            <person name="Sakthikumar S."/>
            <person name="Salem-Izacc S.M."/>
            <person name="Sykes S.M."/>
            <person name="Teixeira M.M."/>
            <person name="Vallejo M.C."/>
            <person name="Walter M.E."/>
            <person name="Yandava C."/>
            <person name="Young S."/>
            <person name="Zeng Q."/>
            <person name="Zucker J."/>
            <person name="Felipe M.S."/>
            <person name="Goldman G.H."/>
            <person name="Haas B.J."/>
            <person name="McEwen J.G."/>
            <person name="Nino-Vega G."/>
            <person name="Puccia R."/>
            <person name="San-Blas G."/>
            <person name="Soares C.M."/>
            <person name="Birren B.W."/>
            <person name="Cuomo C.A."/>
        </authorList>
    </citation>
    <scope>NUCLEOTIDE SEQUENCE [LARGE SCALE GENOMIC DNA]</scope>
    <source>
        <strain evidence="2">ATCC MYA-826 / Pb01</strain>
    </source>
</reference>
<gene>
    <name evidence="1" type="ORF">PAAG_12378</name>
</gene>
<evidence type="ECO:0000313" key="2">
    <source>
        <dbReference type="Proteomes" id="UP000002059"/>
    </source>
</evidence>
<dbReference type="VEuPathDB" id="FungiDB:PAAG_12378"/>
<dbReference type="KEGG" id="pbl:PAAG_12378"/>
<evidence type="ECO:0000313" key="1">
    <source>
        <dbReference type="EMBL" id="KGQ00951.1"/>
    </source>
</evidence>
<name>A0A0A2UZD9_PARBA</name>
<sequence>MEIIYQPLGYGPVSLLPVNQAQQSKVITDEAVKRRRAELRADEGRIKAIGLYLGRPPLAAIFQAGEKRVPRASFAGQSALLSSEEVGK</sequence>
<proteinExistence type="predicted"/>
<keyword evidence="2" id="KW-1185">Reference proteome</keyword>
<dbReference type="EMBL" id="KN294014">
    <property type="protein sequence ID" value="KGQ00951.1"/>
    <property type="molecule type" value="Genomic_DNA"/>
</dbReference>
<dbReference type="HOGENOM" id="CLU_2469698_0_0_1"/>
<dbReference type="RefSeq" id="XP_015702518.1">
    <property type="nucleotide sequence ID" value="XM_015847875.1"/>
</dbReference>
<protein>
    <submittedName>
        <fullName evidence="1">Uncharacterized protein</fullName>
    </submittedName>
</protein>